<dbReference type="HOGENOM" id="CLU_047592_2_2_1"/>
<gene>
    <name evidence="3" type="ORF">K443DRAFT_326052</name>
</gene>
<keyword evidence="4" id="KW-1185">Reference proteome</keyword>
<dbReference type="AlphaFoldDB" id="A0A0C9XL38"/>
<name>A0A0C9XL38_9AGAR</name>
<dbReference type="EMBL" id="KN838557">
    <property type="protein sequence ID" value="KIK05761.1"/>
    <property type="molecule type" value="Genomic_DNA"/>
</dbReference>
<organism evidence="3 4">
    <name type="scientific">Laccaria amethystina LaAM-08-1</name>
    <dbReference type="NCBI Taxonomy" id="1095629"/>
    <lineage>
        <taxon>Eukaryota</taxon>
        <taxon>Fungi</taxon>
        <taxon>Dikarya</taxon>
        <taxon>Basidiomycota</taxon>
        <taxon>Agaricomycotina</taxon>
        <taxon>Agaricomycetes</taxon>
        <taxon>Agaricomycetidae</taxon>
        <taxon>Agaricales</taxon>
        <taxon>Agaricineae</taxon>
        <taxon>Hydnangiaceae</taxon>
        <taxon>Laccaria</taxon>
    </lineage>
</organism>
<accession>A0A0C9XL38</accession>
<dbReference type="InterPro" id="IPR011333">
    <property type="entry name" value="SKP1/BTB/POZ_sf"/>
</dbReference>
<dbReference type="SUPFAM" id="SSF54695">
    <property type="entry name" value="POZ domain"/>
    <property type="match status" value="1"/>
</dbReference>
<feature type="region of interest" description="Disordered" evidence="1">
    <location>
        <begin position="1"/>
        <end position="29"/>
    </location>
</feature>
<dbReference type="Pfam" id="PF00651">
    <property type="entry name" value="BTB"/>
    <property type="match status" value="1"/>
</dbReference>
<reference evidence="4" key="2">
    <citation type="submission" date="2015-01" db="EMBL/GenBank/DDBJ databases">
        <title>Evolutionary Origins and Diversification of the Mycorrhizal Mutualists.</title>
        <authorList>
            <consortium name="DOE Joint Genome Institute"/>
            <consortium name="Mycorrhizal Genomics Consortium"/>
            <person name="Kohler A."/>
            <person name="Kuo A."/>
            <person name="Nagy L.G."/>
            <person name="Floudas D."/>
            <person name="Copeland A."/>
            <person name="Barry K.W."/>
            <person name="Cichocki N."/>
            <person name="Veneault-Fourrey C."/>
            <person name="LaButti K."/>
            <person name="Lindquist E.A."/>
            <person name="Lipzen A."/>
            <person name="Lundell T."/>
            <person name="Morin E."/>
            <person name="Murat C."/>
            <person name="Riley R."/>
            <person name="Ohm R."/>
            <person name="Sun H."/>
            <person name="Tunlid A."/>
            <person name="Henrissat B."/>
            <person name="Grigoriev I.V."/>
            <person name="Hibbett D.S."/>
            <person name="Martin F."/>
        </authorList>
    </citation>
    <scope>NUCLEOTIDE SEQUENCE [LARGE SCALE GENOMIC DNA]</scope>
    <source>
        <strain evidence="4">LaAM-08-1</strain>
    </source>
</reference>
<proteinExistence type="predicted"/>
<dbReference type="Proteomes" id="UP000054477">
    <property type="component" value="Unassembled WGS sequence"/>
</dbReference>
<dbReference type="OrthoDB" id="2593747at2759"/>
<feature type="domain" description="BTB" evidence="2">
    <location>
        <begin position="50"/>
        <end position="158"/>
    </location>
</feature>
<evidence type="ECO:0000313" key="3">
    <source>
        <dbReference type="EMBL" id="KIK05761.1"/>
    </source>
</evidence>
<dbReference type="InterPro" id="IPR000210">
    <property type="entry name" value="BTB/POZ_dom"/>
</dbReference>
<dbReference type="Gene3D" id="3.30.710.10">
    <property type="entry name" value="Potassium Channel Kv1.1, Chain A"/>
    <property type="match status" value="1"/>
</dbReference>
<evidence type="ECO:0000313" key="4">
    <source>
        <dbReference type="Proteomes" id="UP000054477"/>
    </source>
</evidence>
<reference evidence="3 4" key="1">
    <citation type="submission" date="2014-04" db="EMBL/GenBank/DDBJ databases">
        <authorList>
            <consortium name="DOE Joint Genome Institute"/>
            <person name="Kuo A."/>
            <person name="Kohler A."/>
            <person name="Nagy L.G."/>
            <person name="Floudas D."/>
            <person name="Copeland A."/>
            <person name="Barry K.W."/>
            <person name="Cichocki N."/>
            <person name="Veneault-Fourrey C."/>
            <person name="LaButti K."/>
            <person name="Lindquist E.A."/>
            <person name="Lipzen A."/>
            <person name="Lundell T."/>
            <person name="Morin E."/>
            <person name="Murat C."/>
            <person name="Sun H."/>
            <person name="Tunlid A."/>
            <person name="Henrissat B."/>
            <person name="Grigoriev I.V."/>
            <person name="Hibbett D.S."/>
            <person name="Martin F."/>
            <person name="Nordberg H.P."/>
            <person name="Cantor M.N."/>
            <person name="Hua S.X."/>
        </authorList>
    </citation>
    <scope>NUCLEOTIDE SEQUENCE [LARGE SCALE GENOMIC DNA]</scope>
    <source>
        <strain evidence="3 4">LaAM-08-1</strain>
    </source>
</reference>
<sequence>MEFSSTNAEDPFLSMDFAGPLDTPPEHTQVSVDNVEREDVVVRDEDFYYENAIFLVEGSLFKVPRMHFIQESEILREMFLLPPPDSSVIDGLTDEQPLRLDHIFKEDFRQLLRVFYPQNLRREPDLNLEQWTSVLKLADMWDMDNVRELSISKMTPLLESKPAHQIALARRFHVDEWLLPAFKRLVYRNDPVDELDADELGMRSALKVAAIRETFKSGYYQEWNLDSGRGEIPWGASEDTLTDRLREKFGQIFNQL</sequence>
<dbReference type="STRING" id="1095629.A0A0C9XL38"/>
<evidence type="ECO:0000259" key="2">
    <source>
        <dbReference type="SMART" id="SM00225"/>
    </source>
</evidence>
<evidence type="ECO:0000256" key="1">
    <source>
        <dbReference type="SAM" id="MobiDB-lite"/>
    </source>
</evidence>
<protein>
    <recommendedName>
        <fullName evidence="2">BTB domain-containing protein</fullName>
    </recommendedName>
</protein>
<dbReference type="SMART" id="SM00225">
    <property type="entry name" value="BTB"/>
    <property type="match status" value="1"/>
</dbReference>